<dbReference type="AlphaFoldDB" id="A0A238KK02"/>
<dbReference type="RefSeq" id="WP_093967407.1">
    <property type="nucleotide sequence ID" value="NZ_FXYE01000002.1"/>
</dbReference>
<dbReference type="InterPro" id="IPR013022">
    <property type="entry name" value="Xyl_isomerase-like_TIM-brl"/>
</dbReference>
<keyword evidence="3" id="KW-1185">Reference proteome</keyword>
<dbReference type="EC" id="5.3.99.-" evidence="2"/>
<dbReference type="PANTHER" id="PTHR12110:SF48">
    <property type="entry name" value="BLL3656 PROTEIN"/>
    <property type="match status" value="1"/>
</dbReference>
<gene>
    <name evidence="2" type="primary">iolI_2</name>
    <name evidence="2" type="ORF">COL8621_02227</name>
</gene>
<protein>
    <submittedName>
        <fullName evidence="2">Inosose isomerase</fullName>
        <ecNumber evidence="2">5.3.99.-</ecNumber>
    </submittedName>
</protein>
<dbReference type="Pfam" id="PF01261">
    <property type="entry name" value="AP_endonuc_2"/>
    <property type="match status" value="1"/>
</dbReference>
<evidence type="ECO:0000313" key="3">
    <source>
        <dbReference type="Proteomes" id="UP000202922"/>
    </source>
</evidence>
<evidence type="ECO:0000313" key="2">
    <source>
        <dbReference type="EMBL" id="SMX43155.1"/>
    </source>
</evidence>
<dbReference type="InterPro" id="IPR036237">
    <property type="entry name" value="Xyl_isomerase-like_sf"/>
</dbReference>
<dbReference type="OrthoDB" id="9072761at2"/>
<dbReference type="EMBL" id="FXYE01000002">
    <property type="protein sequence ID" value="SMX43155.1"/>
    <property type="molecule type" value="Genomic_DNA"/>
</dbReference>
<dbReference type="PANTHER" id="PTHR12110">
    <property type="entry name" value="HYDROXYPYRUVATE ISOMERASE"/>
    <property type="match status" value="1"/>
</dbReference>
<feature type="domain" description="Xylose isomerase-like TIM barrel" evidence="1">
    <location>
        <begin position="22"/>
        <end position="243"/>
    </location>
</feature>
<proteinExistence type="predicted"/>
<dbReference type="SUPFAM" id="SSF51658">
    <property type="entry name" value="Xylose isomerase-like"/>
    <property type="match status" value="1"/>
</dbReference>
<dbReference type="Proteomes" id="UP000202922">
    <property type="component" value="Unassembled WGS sequence"/>
</dbReference>
<sequence length="269" mass="28599">MNRRLSIAHLTAIDLAPPALIETAAAAGFDAVGLRLLQVTPDSPGYPLMNDPAALRATKAALSATGIAVSDIEFVRITPETNVAELKAVFEVGAELGARHVITAPYDPDLTRLSDTLGQLAEEAAPCGLSPVLEFFPWTSVPDLKTCWNVVQAAGDRVGVLADSLHFDRSGSTLNDLTAIPAERLPFAHLCDAPVNPPYTTDALLHTARTARLAPGDGDIDLAKFINALPSTAPIALEVPTEHQGDDYASFFKSLFDKTHRCLNEAAQI</sequence>
<dbReference type="InterPro" id="IPR050312">
    <property type="entry name" value="IolE/XylAMocC-like"/>
</dbReference>
<accession>A0A238KK02</accession>
<organism evidence="2 3">
    <name type="scientific">Actibacterium lipolyticum</name>
    <dbReference type="NCBI Taxonomy" id="1524263"/>
    <lineage>
        <taxon>Bacteria</taxon>
        <taxon>Pseudomonadati</taxon>
        <taxon>Pseudomonadota</taxon>
        <taxon>Alphaproteobacteria</taxon>
        <taxon>Rhodobacterales</taxon>
        <taxon>Roseobacteraceae</taxon>
        <taxon>Actibacterium</taxon>
    </lineage>
</organism>
<keyword evidence="2" id="KW-0413">Isomerase</keyword>
<dbReference type="GO" id="GO:0016853">
    <property type="term" value="F:isomerase activity"/>
    <property type="evidence" value="ECO:0007669"/>
    <property type="project" value="UniProtKB-KW"/>
</dbReference>
<evidence type="ECO:0000259" key="1">
    <source>
        <dbReference type="Pfam" id="PF01261"/>
    </source>
</evidence>
<reference evidence="3" key="1">
    <citation type="submission" date="2017-05" db="EMBL/GenBank/DDBJ databases">
        <authorList>
            <person name="Rodrigo-Torres L."/>
            <person name="Arahal R. D."/>
            <person name="Lucena T."/>
        </authorList>
    </citation>
    <scope>NUCLEOTIDE SEQUENCE [LARGE SCALE GENOMIC DNA]</scope>
    <source>
        <strain evidence="3">CECT 8621</strain>
    </source>
</reference>
<dbReference type="Gene3D" id="3.20.20.150">
    <property type="entry name" value="Divalent-metal-dependent TIM barrel enzymes"/>
    <property type="match status" value="1"/>
</dbReference>
<name>A0A238KK02_9RHOB</name>